<evidence type="ECO:0000256" key="6">
    <source>
        <dbReference type="SAM" id="Phobius"/>
    </source>
</evidence>
<evidence type="ECO:0000259" key="7">
    <source>
        <dbReference type="Pfam" id="PF01494"/>
    </source>
</evidence>
<gene>
    <name evidence="8" type="ORF">KI688_004250</name>
</gene>
<keyword evidence="6" id="KW-1133">Transmembrane helix</keyword>
<reference evidence="8" key="1">
    <citation type="submission" date="2021-06" db="EMBL/GenBank/DDBJ databases">
        <title>Genome Sequence of Mortierella hyaline Strain SCG-10, a Cold-Adapted, Nitrate-Reducing Fungus Isolated from Soil in Minnesota, USA.</title>
        <authorList>
            <person name="Aldossari N."/>
        </authorList>
    </citation>
    <scope>NUCLEOTIDE SEQUENCE</scope>
    <source>
        <strain evidence="8">SCG-10</strain>
    </source>
</reference>
<comment type="caution">
    <text evidence="8">The sequence shown here is derived from an EMBL/GenBank/DDBJ whole genome shotgun (WGS) entry which is preliminary data.</text>
</comment>
<protein>
    <recommendedName>
        <fullName evidence="7">FAD-binding domain-containing protein</fullName>
    </recommendedName>
</protein>
<feature type="transmembrane region" description="Helical" evidence="6">
    <location>
        <begin position="20"/>
        <end position="36"/>
    </location>
</feature>
<evidence type="ECO:0000256" key="2">
    <source>
        <dbReference type="ARBA" id="ARBA00022630"/>
    </source>
</evidence>
<dbReference type="EMBL" id="JAHRHY010000016">
    <property type="protein sequence ID" value="KAG9063368.1"/>
    <property type="molecule type" value="Genomic_DNA"/>
</dbReference>
<keyword evidence="4" id="KW-0560">Oxidoreductase</keyword>
<dbReference type="InterPro" id="IPR036188">
    <property type="entry name" value="FAD/NAD-bd_sf"/>
</dbReference>
<dbReference type="AlphaFoldDB" id="A0A9P8BPP2"/>
<keyword evidence="2" id="KW-0285">Flavoprotein</keyword>
<keyword evidence="3" id="KW-0274">FAD</keyword>
<keyword evidence="9" id="KW-1185">Reference proteome</keyword>
<comment type="similarity">
    <text evidence="1">Belongs to the paxM FAD-dependent monooxygenase family.</text>
</comment>
<accession>A0A9P8BPP2</accession>
<proteinExistence type="inferred from homology"/>
<evidence type="ECO:0000256" key="3">
    <source>
        <dbReference type="ARBA" id="ARBA00022827"/>
    </source>
</evidence>
<dbReference type="GO" id="GO:0071949">
    <property type="term" value="F:FAD binding"/>
    <property type="evidence" value="ECO:0007669"/>
    <property type="project" value="InterPro"/>
</dbReference>
<sequence length="109" mass="11991">MATSPENTPPPSTIDDKPRVLIVGAGLAGLTLAILLQKAEVPYDIFERGLDTRTVGTAMMFGSNVSPLFTQLGIYDEFVDKSKSCETINIYDDARELQFTRDFKLAAEM</sequence>
<dbReference type="Pfam" id="PF01494">
    <property type="entry name" value="FAD_binding_3"/>
    <property type="match status" value="1"/>
</dbReference>
<dbReference type="Proteomes" id="UP000707451">
    <property type="component" value="Unassembled WGS sequence"/>
</dbReference>
<keyword evidence="6" id="KW-0812">Transmembrane</keyword>
<evidence type="ECO:0000256" key="5">
    <source>
        <dbReference type="ARBA" id="ARBA00023033"/>
    </source>
</evidence>
<dbReference type="GO" id="GO:0004497">
    <property type="term" value="F:monooxygenase activity"/>
    <property type="evidence" value="ECO:0007669"/>
    <property type="project" value="UniProtKB-KW"/>
</dbReference>
<name>A0A9P8BPP2_9FUNG</name>
<dbReference type="Gene3D" id="3.50.50.60">
    <property type="entry name" value="FAD/NAD(P)-binding domain"/>
    <property type="match status" value="1"/>
</dbReference>
<evidence type="ECO:0000256" key="1">
    <source>
        <dbReference type="ARBA" id="ARBA00007992"/>
    </source>
</evidence>
<organism evidence="8 9">
    <name type="scientific">Linnemannia hyalina</name>
    <dbReference type="NCBI Taxonomy" id="64524"/>
    <lineage>
        <taxon>Eukaryota</taxon>
        <taxon>Fungi</taxon>
        <taxon>Fungi incertae sedis</taxon>
        <taxon>Mucoromycota</taxon>
        <taxon>Mortierellomycotina</taxon>
        <taxon>Mortierellomycetes</taxon>
        <taxon>Mortierellales</taxon>
        <taxon>Mortierellaceae</taxon>
        <taxon>Linnemannia</taxon>
    </lineage>
</organism>
<evidence type="ECO:0000313" key="9">
    <source>
        <dbReference type="Proteomes" id="UP000707451"/>
    </source>
</evidence>
<dbReference type="PANTHER" id="PTHR13789">
    <property type="entry name" value="MONOOXYGENASE"/>
    <property type="match status" value="1"/>
</dbReference>
<dbReference type="OrthoDB" id="655030at2759"/>
<keyword evidence="6" id="KW-0472">Membrane</keyword>
<dbReference type="PANTHER" id="PTHR13789:SF309">
    <property type="entry name" value="PUTATIVE (AFU_ORTHOLOGUE AFUA_6G14510)-RELATED"/>
    <property type="match status" value="1"/>
</dbReference>
<dbReference type="InterPro" id="IPR002938">
    <property type="entry name" value="FAD-bd"/>
</dbReference>
<feature type="domain" description="FAD-binding" evidence="7">
    <location>
        <begin position="19"/>
        <end position="89"/>
    </location>
</feature>
<keyword evidence="5" id="KW-0503">Monooxygenase</keyword>
<evidence type="ECO:0000256" key="4">
    <source>
        <dbReference type="ARBA" id="ARBA00023002"/>
    </source>
</evidence>
<evidence type="ECO:0000313" key="8">
    <source>
        <dbReference type="EMBL" id="KAG9063368.1"/>
    </source>
</evidence>
<dbReference type="InterPro" id="IPR050493">
    <property type="entry name" value="FAD-dep_Monooxygenase_BioMet"/>
</dbReference>
<dbReference type="SUPFAM" id="SSF51905">
    <property type="entry name" value="FAD/NAD(P)-binding domain"/>
    <property type="match status" value="1"/>
</dbReference>